<dbReference type="NCBIfam" id="TIGR01614">
    <property type="entry name" value="PME_inhib"/>
    <property type="match status" value="1"/>
</dbReference>
<sequence length="155" mass="16735">MHASFPNNVSSTICKKTRNPSFCFNVLKSAGTTDLKGLATFTLNLAHNKVTKTRALAQSLASKAADCKLKEDYATCAKHYDNAAADIKDAKYNLEKGDYNGVNIQASGAMTEVGDCLDNFTQPPKNPSVLSNNEKVVEDMCSIILVISNLLQGRS</sequence>
<dbReference type="PANTHER" id="PTHR36710">
    <property type="entry name" value="PECTINESTERASE INHIBITOR-LIKE"/>
    <property type="match status" value="1"/>
</dbReference>
<reference evidence="6" key="1">
    <citation type="submission" date="2025-08" db="UniProtKB">
        <authorList>
            <consortium name="RefSeq"/>
        </authorList>
    </citation>
    <scope>IDENTIFICATION</scope>
    <source>
        <tissue evidence="6">Young leaves</tissue>
    </source>
</reference>
<evidence type="ECO:0000256" key="1">
    <source>
        <dbReference type="ARBA" id="ARBA00022729"/>
    </source>
</evidence>
<keyword evidence="5" id="KW-1185">Reference proteome</keyword>
<dbReference type="SMART" id="SM00856">
    <property type="entry name" value="PMEI"/>
    <property type="match status" value="1"/>
</dbReference>
<dbReference type="PANTHER" id="PTHR36710:SF4">
    <property type="entry name" value="PLANT INVERTASE_PECTIN METHYLESTERASE INHIBITOR SUPERFAMILY PROTEIN"/>
    <property type="match status" value="1"/>
</dbReference>
<feature type="domain" description="Pectinesterase inhibitor" evidence="4">
    <location>
        <begin position="5"/>
        <end position="147"/>
    </location>
</feature>
<evidence type="ECO:0000313" key="5">
    <source>
        <dbReference type="Proteomes" id="UP000504609"/>
    </source>
</evidence>
<dbReference type="KEGG" id="cmos:111456297"/>
<evidence type="ECO:0000256" key="3">
    <source>
        <dbReference type="ARBA" id="ARBA00038471"/>
    </source>
</evidence>
<evidence type="ECO:0000256" key="2">
    <source>
        <dbReference type="ARBA" id="ARBA00023157"/>
    </source>
</evidence>
<keyword evidence="2" id="KW-1015">Disulfide bond</keyword>
<accession>A0A6J1GR76</accession>
<proteinExistence type="inferred from homology"/>
<keyword evidence="1" id="KW-0732">Signal</keyword>
<dbReference type="FunFam" id="1.20.140.40:FF:000008">
    <property type="entry name" value="Invertase/pectin methylesterase inhibitor family protein"/>
    <property type="match status" value="1"/>
</dbReference>
<dbReference type="InterPro" id="IPR034086">
    <property type="entry name" value="PMEI_plant"/>
</dbReference>
<dbReference type="InterPro" id="IPR006501">
    <property type="entry name" value="Pectinesterase_inhib_dom"/>
</dbReference>
<dbReference type="Gene3D" id="1.20.140.40">
    <property type="entry name" value="Invertase/pectin methylesterase inhibitor family protein"/>
    <property type="match status" value="1"/>
</dbReference>
<dbReference type="InterPro" id="IPR052421">
    <property type="entry name" value="PCW_Enzyme_Inhibitor"/>
</dbReference>
<dbReference type="Proteomes" id="UP000504609">
    <property type="component" value="Unplaced"/>
</dbReference>
<dbReference type="SUPFAM" id="SSF101148">
    <property type="entry name" value="Plant invertase/pectin methylesterase inhibitor"/>
    <property type="match status" value="1"/>
</dbReference>
<dbReference type="Pfam" id="PF04043">
    <property type="entry name" value="PMEI"/>
    <property type="match status" value="1"/>
</dbReference>
<evidence type="ECO:0000259" key="4">
    <source>
        <dbReference type="SMART" id="SM00856"/>
    </source>
</evidence>
<evidence type="ECO:0000313" key="6">
    <source>
        <dbReference type="RefSeq" id="XP_022953894.1"/>
    </source>
</evidence>
<protein>
    <submittedName>
        <fullName evidence="6">Pectinesterase inhibitor-like</fullName>
    </submittedName>
</protein>
<dbReference type="GO" id="GO:0046910">
    <property type="term" value="F:pectinesterase inhibitor activity"/>
    <property type="evidence" value="ECO:0007669"/>
    <property type="project" value="InterPro"/>
</dbReference>
<organism evidence="5 6">
    <name type="scientific">Cucurbita moschata</name>
    <name type="common">Winter crookneck squash</name>
    <name type="synonym">Cucurbita pepo var. moschata</name>
    <dbReference type="NCBI Taxonomy" id="3662"/>
    <lineage>
        <taxon>Eukaryota</taxon>
        <taxon>Viridiplantae</taxon>
        <taxon>Streptophyta</taxon>
        <taxon>Embryophyta</taxon>
        <taxon>Tracheophyta</taxon>
        <taxon>Spermatophyta</taxon>
        <taxon>Magnoliopsida</taxon>
        <taxon>eudicotyledons</taxon>
        <taxon>Gunneridae</taxon>
        <taxon>Pentapetalae</taxon>
        <taxon>rosids</taxon>
        <taxon>fabids</taxon>
        <taxon>Cucurbitales</taxon>
        <taxon>Cucurbitaceae</taxon>
        <taxon>Cucurbiteae</taxon>
        <taxon>Cucurbita</taxon>
    </lineage>
</organism>
<comment type="similarity">
    <text evidence="3">Belongs to the PMEI family.</text>
</comment>
<gene>
    <name evidence="6" type="primary">LOC111456297</name>
</gene>
<dbReference type="InterPro" id="IPR035513">
    <property type="entry name" value="Invertase/methylesterase_inhib"/>
</dbReference>
<dbReference type="AlphaFoldDB" id="A0A6J1GR76"/>
<dbReference type="GeneID" id="111456297"/>
<dbReference type="CDD" id="cd15797">
    <property type="entry name" value="PMEI"/>
    <property type="match status" value="1"/>
</dbReference>
<name>A0A6J1GR76_CUCMO</name>
<dbReference type="RefSeq" id="XP_022953894.1">
    <property type="nucleotide sequence ID" value="XM_023098126.1"/>
</dbReference>